<proteinExistence type="predicted"/>
<feature type="compositionally biased region" description="Basic residues" evidence="1">
    <location>
        <begin position="42"/>
        <end position="51"/>
    </location>
</feature>
<organism evidence="2 3">
    <name type="scientific">Stegodyphus mimosarum</name>
    <name type="common">African social velvet spider</name>
    <dbReference type="NCBI Taxonomy" id="407821"/>
    <lineage>
        <taxon>Eukaryota</taxon>
        <taxon>Metazoa</taxon>
        <taxon>Ecdysozoa</taxon>
        <taxon>Arthropoda</taxon>
        <taxon>Chelicerata</taxon>
        <taxon>Arachnida</taxon>
        <taxon>Araneae</taxon>
        <taxon>Araneomorphae</taxon>
        <taxon>Entelegynae</taxon>
        <taxon>Eresoidea</taxon>
        <taxon>Eresidae</taxon>
        <taxon>Stegodyphus</taxon>
    </lineage>
</organism>
<dbReference type="EMBL" id="KK122531">
    <property type="protein sequence ID" value="KFM82925.1"/>
    <property type="molecule type" value="Genomic_DNA"/>
</dbReference>
<protein>
    <submittedName>
        <fullName evidence="2">Uncharacterized protein</fullName>
    </submittedName>
</protein>
<gene>
    <name evidence="2" type="ORF">X975_27014</name>
</gene>
<reference evidence="2 3" key="1">
    <citation type="submission" date="2013-11" db="EMBL/GenBank/DDBJ databases">
        <title>Genome sequencing of Stegodyphus mimosarum.</title>
        <authorList>
            <person name="Bechsgaard J."/>
        </authorList>
    </citation>
    <scope>NUCLEOTIDE SEQUENCE [LARGE SCALE GENOMIC DNA]</scope>
</reference>
<accession>A0A087UZY6</accession>
<dbReference type="OrthoDB" id="6429399at2759"/>
<evidence type="ECO:0000313" key="3">
    <source>
        <dbReference type="Proteomes" id="UP000054359"/>
    </source>
</evidence>
<evidence type="ECO:0000256" key="1">
    <source>
        <dbReference type="SAM" id="MobiDB-lite"/>
    </source>
</evidence>
<dbReference type="AlphaFoldDB" id="A0A087UZY6"/>
<sequence length="1116" mass="123965">MRVKWNRHLDGSQTRRGDEPSEQAKQLPNEETSKHNSPKFFRIFKRKKRHRLPDDPKKSAADQELSVPTPAPSEADDDDCASISSVATCSSQPVTDVCQRDRTLSLFSSFRISFPKGKKKSRKIAPTIADALSRSHQKARYSSPDLRKPSTEKLEVHDVPCIANGRGTGEFLSLAELRAENSESLGKLKSTEPEPKLCKSVSFSDCQTSENTLPSSRSLSSRIPSGDSVVQVLNGRTTEKPKALLNKLPSHSGVENLPADYLNSTPLPQSVNPPKFLPNAYQNADVCRKVDTVVNPESLTSDNINGSKYRTVNYASAPYFENESKVNNHLQESNAVGCNVNTNSVSNCDYPSLTSNCNLNEQKYATRVKLKTSPEAQFAAFTTVPQWDVFQREECVQVLISENESSDDDSIHIPDEINQHNTGKEVNRFSASSSTAKVNGSASVPIETEPHGIRNIRTNGESLNYDINAPKCHDHYESVEILPFTQPTISVNGNGISKEKQIEENVSENSSAAYFPSYCVSENGSKIQTHLNEQSRVLIPQVIVTGDVFDTPNNSENELNNTFVFDLSHNQLNSENKQSTCDKNDEFSSSFIPVLPTPLDENKSEHSNFNKHVPQRHFVDGDDFSYSDSTTQNLSKEVKHFTNPPAVIPENRDVPNTAENITHSCSENNILNEDVSYANNDKVNGSVASSPFSVISQNSDDSNNKLVVSDNSLNLRLKLNDNDSKIFDSDSKNQLIISSKETGMPVLTNVNDDQLEIPGSNRGEICKTSCQESDDSLNCNSLNYVNEFVPCVKTKVEDEYIRCFQELDLCDAVDKNRLIYAELFPCAERRQKTIFDTKIVMLDRGFLNNDRLNVESYLEKLAMCDENISPQPKNDQFFNGLSKISSNDHESLWNADGSYYNAKSGFGFPFMKYDCADSTSTFPKDEFIHRTNEQQCSTLREKNRCQERCPEVPSSSRPPGLPTSVTHCDLRREDDDTPQYSPSIVQTDKKGGRICTSDALGIVSTAAVGQRGDDGSSPMLSNIGMTVTTFSGIFCPETCGYHDPKKSSFEDEITEDLCERAIYDTCDYAGLECTSGENYLNSQGRQETCAIRGFDLENVNATRVPLTNGYSTKPSS</sequence>
<feature type="region of interest" description="Disordered" evidence="1">
    <location>
        <begin position="1"/>
        <end position="79"/>
    </location>
</feature>
<feature type="compositionally biased region" description="Basic and acidic residues" evidence="1">
    <location>
        <begin position="52"/>
        <end position="61"/>
    </location>
</feature>
<evidence type="ECO:0000313" key="2">
    <source>
        <dbReference type="EMBL" id="KFM82925.1"/>
    </source>
</evidence>
<keyword evidence="3" id="KW-1185">Reference proteome</keyword>
<feature type="compositionally biased region" description="Basic and acidic residues" evidence="1">
    <location>
        <begin position="7"/>
        <end position="19"/>
    </location>
</feature>
<feature type="non-terminal residue" evidence="2">
    <location>
        <position position="1116"/>
    </location>
</feature>
<dbReference type="Proteomes" id="UP000054359">
    <property type="component" value="Unassembled WGS sequence"/>
</dbReference>
<name>A0A087UZY6_STEMI</name>